<dbReference type="STRING" id="215637.A0A4P9ZUY3"/>
<evidence type="ECO:0000256" key="6">
    <source>
        <dbReference type="ARBA" id="ARBA00024695"/>
    </source>
</evidence>
<dbReference type="Pfam" id="PF04147">
    <property type="entry name" value="Nop14"/>
    <property type="match status" value="1"/>
</dbReference>
<comment type="function">
    <text evidence="6">Involved in nucleolar processing of pre-18S ribosomal RNA. Has a role in the nuclear export of 40S pre-ribosomal subunit to the cytoplasm.</text>
</comment>
<evidence type="ECO:0000313" key="9">
    <source>
        <dbReference type="Proteomes" id="UP000268162"/>
    </source>
</evidence>
<evidence type="ECO:0000256" key="4">
    <source>
        <dbReference type="ARBA" id="ARBA00022552"/>
    </source>
</evidence>
<dbReference type="EMBL" id="ML002547">
    <property type="protein sequence ID" value="RKP37078.1"/>
    <property type="molecule type" value="Genomic_DNA"/>
</dbReference>
<organism evidence="8 9">
    <name type="scientific">Dimargaris cristalligena</name>
    <dbReference type="NCBI Taxonomy" id="215637"/>
    <lineage>
        <taxon>Eukaryota</taxon>
        <taxon>Fungi</taxon>
        <taxon>Fungi incertae sedis</taxon>
        <taxon>Zoopagomycota</taxon>
        <taxon>Kickxellomycotina</taxon>
        <taxon>Dimargaritomycetes</taxon>
        <taxon>Dimargaritales</taxon>
        <taxon>Dimargaritaceae</taxon>
        <taxon>Dimargaris</taxon>
    </lineage>
</organism>
<feature type="compositionally biased region" description="Basic residues" evidence="7">
    <location>
        <begin position="32"/>
        <end position="43"/>
    </location>
</feature>
<feature type="region of interest" description="Disordered" evidence="7">
    <location>
        <begin position="21"/>
        <end position="54"/>
    </location>
</feature>
<protein>
    <submittedName>
        <fullName evidence="8">Nucleolar protein 14</fullName>
    </submittedName>
</protein>
<keyword evidence="5" id="KW-0539">Nucleus</keyword>
<feature type="region of interest" description="Disordered" evidence="7">
    <location>
        <begin position="77"/>
        <end position="103"/>
    </location>
</feature>
<keyword evidence="9" id="KW-1185">Reference proteome</keyword>
<feature type="region of interest" description="Disordered" evidence="7">
    <location>
        <begin position="348"/>
        <end position="509"/>
    </location>
</feature>
<reference evidence="9" key="1">
    <citation type="journal article" date="2018" name="Nat. Microbiol.">
        <title>Leveraging single-cell genomics to expand the fungal tree of life.</title>
        <authorList>
            <person name="Ahrendt S.R."/>
            <person name="Quandt C.A."/>
            <person name="Ciobanu D."/>
            <person name="Clum A."/>
            <person name="Salamov A."/>
            <person name="Andreopoulos B."/>
            <person name="Cheng J.F."/>
            <person name="Woyke T."/>
            <person name="Pelin A."/>
            <person name="Henrissat B."/>
            <person name="Reynolds N.K."/>
            <person name="Benny G.L."/>
            <person name="Smith M.E."/>
            <person name="James T.Y."/>
            <person name="Grigoriev I.V."/>
        </authorList>
    </citation>
    <scope>NUCLEOTIDE SEQUENCE [LARGE SCALE GENOMIC DNA]</scope>
    <source>
        <strain evidence="9">RSA 468</strain>
    </source>
</reference>
<evidence type="ECO:0000256" key="7">
    <source>
        <dbReference type="SAM" id="MobiDB-lite"/>
    </source>
</evidence>
<dbReference type="GO" id="GO:0032040">
    <property type="term" value="C:small-subunit processome"/>
    <property type="evidence" value="ECO:0007669"/>
    <property type="project" value="InterPro"/>
</dbReference>
<name>A0A4P9ZUY3_9FUNG</name>
<comment type="similarity">
    <text evidence="2">Belongs to the NOP14 family.</text>
</comment>
<evidence type="ECO:0000256" key="5">
    <source>
        <dbReference type="ARBA" id="ARBA00023242"/>
    </source>
</evidence>
<keyword evidence="3" id="KW-0690">Ribosome biogenesis</keyword>
<accession>A0A4P9ZUY3</accession>
<feature type="compositionally biased region" description="Acidic residues" evidence="7">
    <location>
        <begin position="372"/>
        <end position="383"/>
    </location>
</feature>
<evidence type="ECO:0000256" key="1">
    <source>
        <dbReference type="ARBA" id="ARBA00004604"/>
    </source>
</evidence>
<evidence type="ECO:0000256" key="3">
    <source>
        <dbReference type="ARBA" id="ARBA00022517"/>
    </source>
</evidence>
<feature type="region of interest" description="Disordered" evidence="7">
    <location>
        <begin position="186"/>
        <end position="209"/>
    </location>
</feature>
<dbReference type="PANTHER" id="PTHR23183:SF0">
    <property type="entry name" value="NUCLEOLAR PROTEIN 14"/>
    <property type="match status" value="1"/>
</dbReference>
<evidence type="ECO:0000313" key="8">
    <source>
        <dbReference type="EMBL" id="RKP37078.1"/>
    </source>
</evidence>
<keyword evidence="4" id="KW-0698">rRNA processing</keyword>
<dbReference type="Proteomes" id="UP000268162">
    <property type="component" value="Unassembled WGS sequence"/>
</dbReference>
<feature type="compositionally biased region" description="Acidic residues" evidence="7">
    <location>
        <begin position="441"/>
        <end position="484"/>
    </location>
</feature>
<dbReference type="AlphaFoldDB" id="A0A4P9ZUY3"/>
<feature type="compositionally biased region" description="Basic and acidic residues" evidence="7">
    <location>
        <begin position="348"/>
        <end position="357"/>
    </location>
</feature>
<dbReference type="GO" id="GO:0030692">
    <property type="term" value="C:Noc4p-Nop14p complex"/>
    <property type="evidence" value="ECO:0007669"/>
    <property type="project" value="TreeGrafter"/>
</dbReference>
<proteinExistence type="inferred from homology"/>
<comment type="subcellular location">
    <subcellularLocation>
        <location evidence="1">Nucleus</location>
        <location evidence="1">Nucleolus</location>
    </subcellularLocation>
</comment>
<dbReference type="GO" id="GO:0030490">
    <property type="term" value="P:maturation of SSU-rRNA"/>
    <property type="evidence" value="ECO:0007669"/>
    <property type="project" value="TreeGrafter"/>
</dbReference>
<sequence length="977" mass="110069">MVQPEAPKSNQSALKRLRASLRESGITGGKSRVQKRPGNKKKGGPGAAADTPNAKQRAAKLNAIGAMFNPFEIKHNKTSKAKVLGQNRKGEKGRPAMSKQIGQDNRKKTLLVEWQNRNKAGGLVDHRLGEHNPHMTADERMAERYTQERLKHLRGGDVFNLDQDDVLTHKGRPLTEIDDFDEIDLRGPELEGDDGEDGGVGALADRKGIDKTTVRSAHFGNFHTDEQSPMEAHQQNKTKAEVMKELIAKSKMHKMERQQAREEDDDLRHELDDDFKDIRSLLLSGEGVVAPPTDDTDLDLTGASAKDRMLKTLPDQDDDYNQYLQQLALERRAPATDRQKTEEELLMEAKEKLERAERHRVRRMAGQASDTEGSDSDDDDGGDNDAFGGSKSNQRGAGPKRLPQGDDLDGDFAEGASHPLEGMLSRGLQLRKEGKLNDAASDSEDDEDDDEEESGGDDQSDEDEAVFDQEGLSDSDEDDADADDAGTSKATGPAAGTPKGPIPRPAVEEMPYTFPAPETYEQFADLLEGRTIDQQTIILERLRVLYHVQLAPENKQHLRNLFRALYVHVHIRVSDDSQAPLQHLDVFVRHLTELAPMFPELLGELATEQLRNFHGELTSRLQSPAGQFADVFPEATDLLQFKLLTQLLSVSDFQHPIITPLQLVLSQYLQQYTPRSFTDIVAGLFVCHLMLDMQRLSRRFCPEVHNYLQLVLAALHDPVMSETKIKGRPSITRTWADCGLFPLPNGGLEQFSFLNILSNNTKLNQVQYAKPRLMQFFDESTLPTTDAERSATLVGILGTTVQLLVISARTYMAFPSFIELFSPIVNHLRLLPAASLSPSVMKVIQNARTTLGNFLQQHFDRRQPLQLQKHKAVPIPSYLPKFQENYNLDRSYDPDRARAEHKRLQRVYKKEMRGAIRELRKDTDFIQTERLKEAKQADTDYKRRIGGIVGSLQEQQKELTKLDRIAEREKKRKRTRH</sequence>
<dbReference type="PANTHER" id="PTHR23183">
    <property type="entry name" value="NOP14"/>
    <property type="match status" value="1"/>
</dbReference>
<gene>
    <name evidence="8" type="ORF">BJ085DRAFT_17111</name>
</gene>
<evidence type="ECO:0000256" key="2">
    <source>
        <dbReference type="ARBA" id="ARBA00007466"/>
    </source>
</evidence>
<dbReference type="InterPro" id="IPR007276">
    <property type="entry name" value="Nop14"/>
</dbReference>